<dbReference type="Pfam" id="PF01910">
    <property type="entry name" value="Thiamine_BP"/>
    <property type="match status" value="1"/>
</dbReference>
<comment type="similarity">
    <text evidence="1">Belongs to the UPF0045 family.</text>
</comment>
<dbReference type="PANTHER" id="PTHR33777:SF1">
    <property type="entry name" value="UPF0045 PROTEIN ECM15"/>
    <property type="match status" value="1"/>
</dbReference>
<protein>
    <recommendedName>
        <fullName evidence="2">Thiamine-binding protein domain-containing protein</fullName>
    </recommendedName>
</protein>
<dbReference type="InterPro" id="IPR002767">
    <property type="entry name" value="Thiamine_BP"/>
</dbReference>
<proteinExistence type="inferred from homology"/>
<dbReference type="InterPro" id="IPR051614">
    <property type="entry name" value="UPF0045_domain"/>
</dbReference>
<accession>A0A4P9XQB2</accession>
<evidence type="ECO:0000313" key="4">
    <source>
        <dbReference type="Proteomes" id="UP000271241"/>
    </source>
</evidence>
<dbReference type="AlphaFoldDB" id="A0A4P9XQB2"/>
<dbReference type="EMBL" id="KZ992626">
    <property type="protein sequence ID" value="RKP08208.1"/>
    <property type="molecule type" value="Genomic_DNA"/>
</dbReference>
<dbReference type="GO" id="GO:0005829">
    <property type="term" value="C:cytosol"/>
    <property type="evidence" value="ECO:0007669"/>
    <property type="project" value="TreeGrafter"/>
</dbReference>
<dbReference type="NCBIfam" id="TIGR00106">
    <property type="entry name" value="MTH1187 family thiamine-binding protein"/>
    <property type="match status" value="1"/>
</dbReference>
<dbReference type="Proteomes" id="UP000271241">
    <property type="component" value="Unassembled WGS sequence"/>
</dbReference>
<evidence type="ECO:0000313" key="3">
    <source>
        <dbReference type="EMBL" id="RKP08208.1"/>
    </source>
</evidence>
<reference evidence="4" key="1">
    <citation type="journal article" date="2018" name="Nat. Microbiol.">
        <title>Leveraging single-cell genomics to expand the fungal tree of life.</title>
        <authorList>
            <person name="Ahrendt S.R."/>
            <person name="Quandt C.A."/>
            <person name="Ciobanu D."/>
            <person name="Clum A."/>
            <person name="Salamov A."/>
            <person name="Andreopoulos B."/>
            <person name="Cheng J.F."/>
            <person name="Woyke T."/>
            <person name="Pelin A."/>
            <person name="Henrissat B."/>
            <person name="Reynolds N.K."/>
            <person name="Benny G.L."/>
            <person name="Smith M.E."/>
            <person name="James T.Y."/>
            <person name="Grigoriev I.V."/>
        </authorList>
    </citation>
    <scope>NUCLEOTIDE SEQUENCE [LARGE SCALE GENOMIC DNA]</scope>
    <source>
        <strain evidence="4">RSA 1356</strain>
    </source>
</reference>
<dbReference type="InterPro" id="IPR029756">
    <property type="entry name" value="MTH1187/YkoF-like"/>
</dbReference>
<organism evidence="3 4">
    <name type="scientific">Thamnocephalis sphaerospora</name>
    <dbReference type="NCBI Taxonomy" id="78915"/>
    <lineage>
        <taxon>Eukaryota</taxon>
        <taxon>Fungi</taxon>
        <taxon>Fungi incertae sedis</taxon>
        <taxon>Zoopagomycota</taxon>
        <taxon>Zoopagomycotina</taxon>
        <taxon>Zoopagomycetes</taxon>
        <taxon>Zoopagales</taxon>
        <taxon>Sigmoideomycetaceae</taxon>
        <taxon>Thamnocephalis</taxon>
    </lineage>
</organism>
<sequence>MSGSNDTGRLMAEFSLSPLGEGVSVSSYVAVCEQTLREKGIEHDMHAMGTNLIGTWEEVMDAINACRQAIFAKGATRISLSIKVDERHDKTPSFRRKVSSVIEKLP</sequence>
<evidence type="ECO:0000259" key="2">
    <source>
        <dbReference type="Pfam" id="PF01910"/>
    </source>
</evidence>
<feature type="domain" description="Thiamine-binding protein" evidence="2">
    <location>
        <begin position="12"/>
        <end position="101"/>
    </location>
</feature>
<evidence type="ECO:0000256" key="1">
    <source>
        <dbReference type="ARBA" id="ARBA00010272"/>
    </source>
</evidence>
<dbReference type="Gene3D" id="3.30.70.930">
    <property type="match status" value="1"/>
</dbReference>
<dbReference type="SUPFAM" id="SSF89957">
    <property type="entry name" value="MTH1187/YkoF-like"/>
    <property type="match status" value="1"/>
</dbReference>
<gene>
    <name evidence="3" type="ORF">THASP1DRAFT_29990</name>
</gene>
<dbReference type="PANTHER" id="PTHR33777">
    <property type="entry name" value="UPF0045 PROTEIN ECM15"/>
    <property type="match status" value="1"/>
</dbReference>
<keyword evidence="4" id="KW-1185">Reference proteome</keyword>
<dbReference type="OrthoDB" id="5587367at2759"/>
<name>A0A4P9XQB2_9FUNG</name>